<dbReference type="EMBL" id="CP003156">
    <property type="protein sequence ID" value="AEV33797.1"/>
    <property type="molecule type" value="Genomic_DNA"/>
</dbReference>
<keyword evidence="4" id="KW-1185">Reference proteome</keyword>
<proteinExistence type="predicted"/>
<dbReference type="AlphaFoldDB" id="G8R0S0"/>
<dbReference type="KEGG" id="oho:Oweho_2837"/>
<evidence type="ECO:0000259" key="2">
    <source>
        <dbReference type="Pfam" id="PF13568"/>
    </source>
</evidence>
<dbReference type="HOGENOM" id="CLU_106614_0_0_10"/>
<feature type="signal peptide" evidence="1">
    <location>
        <begin position="1"/>
        <end position="21"/>
    </location>
</feature>
<gene>
    <name evidence="3" type="ordered locus">Oweho_2837</name>
</gene>
<feature type="domain" description="Outer membrane protein beta-barrel" evidence="2">
    <location>
        <begin position="26"/>
        <end position="182"/>
    </location>
</feature>
<evidence type="ECO:0000313" key="4">
    <source>
        <dbReference type="Proteomes" id="UP000005631"/>
    </source>
</evidence>
<dbReference type="OrthoDB" id="1466992at2"/>
<reference evidence="3 4" key="1">
    <citation type="journal article" date="2012" name="Stand. Genomic Sci.">
        <title>Genome sequence of the orange-pigmented seawater bacterium Owenweeksia hongkongensis type strain (UST20020801(T)).</title>
        <authorList>
            <person name="Riedel T."/>
            <person name="Held B."/>
            <person name="Nolan M."/>
            <person name="Lucas S."/>
            <person name="Lapidus A."/>
            <person name="Tice H."/>
            <person name="Del Rio T.G."/>
            <person name="Cheng J.F."/>
            <person name="Han C."/>
            <person name="Tapia R."/>
            <person name="Goodwin L.A."/>
            <person name="Pitluck S."/>
            <person name="Liolios K."/>
            <person name="Mavromatis K."/>
            <person name="Pagani I."/>
            <person name="Ivanova N."/>
            <person name="Mikhailova N."/>
            <person name="Pati A."/>
            <person name="Chen A."/>
            <person name="Palaniappan K."/>
            <person name="Rohde M."/>
            <person name="Tindall B.J."/>
            <person name="Detter J.C."/>
            <person name="Goker M."/>
            <person name="Woyke T."/>
            <person name="Bristow J."/>
            <person name="Eisen J.A."/>
            <person name="Markowitz V."/>
            <person name="Hugenholtz P."/>
            <person name="Klenk H.P."/>
            <person name="Kyrpides N.C."/>
        </authorList>
    </citation>
    <scope>NUCLEOTIDE SEQUENCE</scope>
    <source>
        <strain evidence="4">DSM 17368 / JCM 12287 / NRRL B-23963</strain>
    </source>
</reference>
<keyword evidence="1" id="KW-0732">Signal</keyword>
<dbReference type="InterPro" id="IPR025665">
    <property type="entry name" value="Beta-barrel_OMP_2"/>
</dbReference>
<feature type="chain" id="PRO_5003515276" description="Outer membrane protein beta-barrel domain-containing protein" evidence="1">
    <location>
        <begin position="22"/>
        <end position="235"/>
    </location>
</feature>
<accession>G8R0S0</accession>
<organism evidence="3 4">
    <name type="scientific">Owenweeksia hongkongensis (strain DSM 17368 / CIP 108786 / JCM 12287 / NRRL B-23963 / UST20020801)</name>
    <dbReference type="NCBI Taxonomy" id="926562"/>
    <lineage>
        <taxon>Bacteria</taxon>
        <taxon>Pseudomonadati</taxon>
        <taxon>Bacteroidota</taxon>
        <taxon>Flavobacteriia</taxon>
        <taxon>Flavobacteriales</taxon>
        <taxon>Owenweeksiaceae</taxon>
        <taxon>Owenweeksia</taxon>
    </lineage>
</organism>
<sequence length="235" mass="25966">MKNLNAKVIILLVITSFGLKAQETTPVAATTPLRFGLHASPNISYIQSNDPDAESSSKVKFAFGLMVEYNFAPNYSFSTGVDYIFRGGELTLPVEVSENPSVFINRTGTYQAGMVQIPLYLKMRTKEFGYMRYFAEFGGRLGFPVDQLTEFEDSSPGFEVQGDALEKNYINPIDVMFSIGLGGEYNLGGNTSLVAGLYYNRSLADNVKTSGGTLGTEKKYGYRFDYINLKVGILF</sequence>
<dbReference type="RefSeq" id="WP_014203146.1">
    <property type="nucleotide sequence ID" value="NC_016599.1"/>
</dbReference>
<dbReference type="STRING" id="926562.Oweho_2837"/>
<evidence type="ECO:0000313" key="3">
    <source>
        <dbReference type="EMBL" id="AEV33797.1"/>
    </source>
</evidence>
<name>G8R0S0_OWEHD</name>
<dbReference type="eggNOG" id="ENOG50312AV">
    <property type="taxonomic scope" value="Bacteria"/>
</dbReference>
<protein>
    <recommendedName>
        <fullName evidence="2">Outer membrane protein beta-barrel domain-containing protein</fullName>
    </recommendedName>
</protein>
<evidence type="ECO:0000256" key="1">
    <source>
        <dbReference type="SAM" id="SignalP"/>
    </source>
</evidence>
<dbReference type="Proteomes" id="UP000005631">
    <property type="component" value="Chromosome"/>
</dbReference>
<dbReference type="Pfam" id="PF13568">
    <property type="entry name" value="OMP_b-brl_2"/>
    <property type="match status" value="1"/>
</dbReference>